<name>A0A285TJG0_9HYPH</name>
<keyword evidence="12" id="KW-1185">Reference proteome</keyword>
<dbReference type="Gene3D" id="3.10.580.10">
    <property type="entry name" value="CBS-domain"/>
    <property type="match status" value="1"/>
</dbReference>
<evidence type="ECO:0000256" key="4">
    <source>
        <dbReference type="ARBA" id="ARBA00022692"/>
    </source>
</evidence>
<dbReference type="InterPro" id="IPR006668">
    <property type="entry name" value="Mg_transptr_MgtE_intracell_dom"/>
</dbReference>
<keyword evidence="9" id="KW-1003">Cell membrane</keyword>
<dbReference type="PROSITE" id="PS51371">
    <property type="entry name" value="CBS"/>
    <property type="match status" value="1"/>
</dbReference>
<evidence type="ECO:0000256" key="1">
    <source>
        <dbReference type="ARBA" id="ARBA00004141"/>
    </source>
</evidence>
<dbReference type="InterPro" id="IPR000644">
    <property type="entry name" value="CBS_dom"/>
</dbReference>
<evidence type="ECO:0000313" key="12">
    <source>
        <dbReference type="Proteomes" id="UP000219331"/>
    </source>
</evidence>
<accession>A0A285TJG0</accession>
<dbReference type="CDD" id="cd04606">
    <property type="entry name" value="CBS_pair_Mg_transporter"/>
    <property type="match status" value="1"/>
</dbReference>
<dbReference type="InterPro" id="IPR006669">
    <property type="entry name" value="MgtE_transporter"/>
</dbReference>
<evidence type="ECO:0000256" key="9">
    <source>
        <dbReference type="RuleBase" id="RU362011"/>
    </source>
</evidence>
<keyword evidence="9" id="KW-0479">Metal-binding</keyword>
<evidence type="ECO:0000256" key="7">
    <source>
        <dbReference type="ARBA" id="ARBA00023136"/>
    </source>
</evidence>
<evidence type="ECO:0000256" key="8">
    <source>
        <dbReference type="PROSITE-ProRule" id="PRU00703"/>
    </source>
</evidence>
<reference evidence="11 12" key="1">
    <citation type="submission" date="2017-08" db="EMBL/GenBank/DDBJ databases">
        <authorList>
            <person name="de Groot N.N."/>
        </authorList>
    </citation>
    <scope>NUCLEOTIDE SEQUENCE [LARGE SCALE GENOMIC DNA]</scope>
    <source>
        <strain evidence="11 12">USBA 352</strain>
    </source>
</reference>
<dbReference type="AlphaFoldDB" id="A0A285TJG0"/>
<proteinExistence type="inferred from homology"/>
<dbReference type="Gene3D" id="1.10.357.20">
    <property type="entry name" value="SLC41 divalent cation transporters, integral membrane domain"/>
    <property type="match status" value="1"/>
</dbReference>
<keyword evidence="5 9" id="KW-0460">Magnesium</keyword>
<comment type="subcellular location">
    <subcellularLocation>
        <location evidence="9">Cell membrane</location>
        <topology evidence="9">Multi-pass membrane protein</topology>
    </subcellularLocation>
    <subcellularLocation>
        <location evidence="1">Membrane</location>
        <topology evidence="1">Multi-pass membrane protein</topology>
    </subcellularLocation>
</comment>
<feature type="domain" description="CBS" evidence="10">
    <location>
        <begin position="239"/>
        <end position="295"/>
    </location>
</feature>
<dbReference type="Pfam" id="PF00571">
    <property type="entry name" value="CBS"/>
    <property type="match status" value="2"/>
</dbReference>
<evidence type="ECO:0000259" key="10">
    <source>
        <dbReference type="PROSITE" id="PS51371"/>
    </source>
</evidence>
<dbReference type="GO" id="GO:0005886">
    <property type="term" value="C:plasma membrane"/>
    <property type="evidence" value="ECO:0007669"/>
    <property type="project" value="UniProtKB-SubCell"/>
</dbReference>
<evidence type="ECO:0000256" key="5">
    <source>
        <dbReference type="ARBA" id="ARBA00022842"/>
    </source>
</evidence>
<protein>
    <recommendedName>
        <fullName evidence="9">Magnesium transporter MgtE</fullName>
    </recommendedName>
</protein>
<sequence>MSRGGQPCGRREGGTCVTEADHNEIPEIVEIPAVRDEDGRISADFLALIEAGIAAEDAPALIGLAGDLHEADVADLIEALPEDERVPLVRLLGDEFDYATLTELDEAVRLSILENLPSDTLAEGIGELDSDDAVYILEDLDAADQAAILDQLPYSDRIQLQRSLDYPEDSAGRLMQTDFIAVPPFWSVGQTIDHMRETEDLPDTFHEIFVVDPGFRLIGSVPLDKILRTKRTTKISEIMTEDPQTFKATDDREDVARAFERYNLVSAAAVDDAGRLVGMLMIDDIVDVIQEEAEEDLRGLAGLGDEEISDTVLVTARSRLTWLLVNLCTAGLAATVISLFEAPIAAMVALAVLMPIVASMGGNAATQTMTVAVRALATRELTARNMLRVLRREVLVAFLNGMTLAVLLGTGATLWSGLPGLGMVIAMAIIINLFFAGVAGLLIPVALEKAGVDPAIASSVFVTTVTDVIGFFAFLGIAALWFGLPL</sequence>
<feature type="transmembrane region" description="Helical" evidence="9">
    <location>
        <begin position="459"/>
        <end position="484"/>
    </location>
</feature>
<dbReference type="SMART" id="SM00116">
    <property type="entry name" value="CBS"/>
    <property type="match status" value="2"/>
</dbReference>
<dbReference type="PANTHER" id="PTHR43773">
    <property type="entry name" value="MAGNESIUM TRANSPORTER MGTE"/>
    <property type="match status" value="1"/>
</dbReference>
<dbReference type="Proteomes" id="UP000219331">
    <property type="component" value="Unassembled WGS sequence"/>
</dbReference>
<gene>
    <name evidence="11" type="ORF">SAMN05421512_11235</name>
</gene>
<dbReference type="STRING" id="538381.GCA_001696535_00893"/>
<keyword evidence="3 9" id="KW-0813">Transport</keyword>
<dbReference type="PANTHER" id="PTHR43773:SF1">
    <property type="entry name" value="MAGNESIUM TRANSPORTER MGTE"/>
    <property type="match status" value="1"/>
</dbReference>
<dbReference type="SUPFAM" id="SSF158791">
    <property type="entry name" value="MgtE N-terminal domain-like"/>
    <property type="match status" value="1"/>
</dbReference>
<keyword evidence="7 9" id="KW-0472">Membrane</keyword>
<dbReference type="SMART" id="SM00924">
    <property type="entry name" value="MgtE_N"/>
    <property type="match status" value="1"/>
</dbReference>
<feature type="transmembrane region" description="Helical" evidence="9">
    <location>
        <begin position="421"/>
        <end position="447"/>
    </location>
</feature>
<dbReference type="Pfam" id="PF03448">
    <property type="entry name" value="MgtE_N"/>
    <property type="match status" value="1"/>
</dbReference>
<dbReference type="InterPro" id="IPR006667">
    <property type="entry name" value="SLC41_membr_dom"/>
</dbReference>
<dbReference type="EMBL" id="OBML01000012">
    <property type="protein sequence ID" value="SOC22295.1"/>
    <property type="molecule type" value="Genomic_DNA"/>
</dbReference>
<comment type="function">
    <text evidence="9">Acts as a magnesium transporter.</text>
</comment>
<keyword evidence="8" id="KW-0129">CBS domain</keyword>
<dbReference type="SUPFAM" id="SSF161093">
    <property type="entry name" value="MgtE membrane domain-like"/>
    <property type="match status" value="1"/>
</dbReference>
<dbReference type="GO" id="GO:0046872">
    <property type="term" value="F:metal ion binding"/>
    <property type="evidence" value="ECO:0007669"/>
    <property type="project" value="UniProtKB-KW"/>
</dbReference>
<dbReference type="GO" id="GO:0015095">
    <property type="term" value="F:magnesium ion transmembrane transporter activity"/>
    <property type="evidence" value="ECO:0007669"/>
    <property type="project" value="UniProtKB-UniRule"/>
</dbReference>
<organism evidence="11 12">
    <name type="scientific">Stappia indica</name>
    <dbReference type="NCBI Taxonomy" id="538381"/>
    <lineage>
        <taxon>Bacteria</taxon>
        <taxon>Pseudomonadati</taxon>
        <taxon>Pseudomonadota</taxon>
        <taxon>Alphaproteobacteria</taxon>
        <taxon>Hyphomicrobiales</taxon>
        <taxon>Stappiaceae</taxon>
        <taxon>Stappia</taxon>
    </lineage>
</organism>
<feature type="transmembrane region" description="Helical" evidence="9">
    <location>
        <begin position="394"/>
        <end position="415"/>
    </location>
</feature>
<comment type="subunit">
    <text evidence="9">Homodimer.</text>
</comment>
<dbReference type="InterPro" id="IPR038076">
    <property type="entry name" value="MgtE_N_sf"/>
</dbReference>
<dbReference type="SUPFAM" id="SSF54631">
    <property type="entry name" value="CBS-domain pair"/>
    <property type="match status" value="1"/>
</dbReference>
<dbReference type="InterPro" id="IPR046342">
    <property type="entry name" value="CBS_dom_sf"/>
</dbReference>
<dbReference type="InterPro" id="IPR036739">
    <property type="entry name" value="SLC41_membr_dom_sf"/>
</dbReference>
<dbReference type="NCBIfam" id="TIGR00400">
    <property type="entry name" value="mgtE"/>
    <property type="match status" value="1"/>
</dbReference>
<dbReference type="Gene3D" id="1.25.60.10">
    <property type="entry name" value="MgtE N-terminal domain-like"/>
    <property type="match status" value="1"/>
</dbReference>
<evidence type="ECO:0000256" key="3">
    <source>
        <dbReference type="ARBA" id="ARBA00022448"/>
    </source>
</evidence>
<keyword evidence="6 9" id="KW-1133">Transmembrane helix</keyword>
<keyword evidence="4 9" id="KW-0812">Transmembrane</keyword>
<evidence type="ECO:0000313" key="11">
    <source>
        <dbReference type="EMBL" id="SOC22295.1"/>
    </source>
</evidence>
<dbReference type="Pfam" id="PF01769">
    <property type="entry name" value="MgtE"/>
    <property type="match status" value="1"/>
</dbReference>
<evidence type="ECO:0000256" key="2">
    <source>
        <dbReference type="ARBA" id="ARBA00009749"/>
    </source>
</evidence>
<feature type="transmembrane region" description="Helical" evidence="9">
    <location>
        <begin position="346"/>
        <end position="373"/>
    </location>
</feature>
<feature type="transmembrane region" description="Helical" evidence="9">
    <location>
        <begin position="320"/>
        <end position="340"/>
    </location>
</feature>
<evidence type="ECO:0000256" key="6">
    <source>
        <dbReference type="ARBA" id="ARBA00022989"/>
    </source>
</evidence>
<comment type="similarity">
    <text evidence="2 9">Belongs to the SLC41A transporter family.</text>
</comment>